<feature type="transmembrane region" description="Helical" evidence="13">
    <location>
        <begin position="219"/>
        <end position="238"/>
    </location>
</feature>
<evidence type="ECO:0000256" key="1">
    <source>
        <dbReference type="ARBA" id="ARBA00004141"/>
    </source>
</evidence>
<feature type="transmembrane region" description="Helical" evidence="13">
    <location>
        <begin position="292"/>
        <end position="310"/>
    </location>
</feature>
<accession>A0A9D1UU94</accession>
<keyword evidence="3 13" id="KW-0812">Transmembrane</keyword>
<dbReference type="AlphaFoldDB" id="A0A9D1UU94"/>
<comment type="pathway">
    <text evidence="11">Porphyrin-containing compound metabolism.</text>
</comment>
<evidence type="ECO:0000256" key="3">
    <source>
        <dbReference type="ARBA" id="ARBA00022692"/>
    </source>
</evidence>
<dbReference type="Pfam" id="PF02628">
    <property type="entry name" value="COX15-CtaA"/>
    <property type="match status" value="1"/>
</dbReference>
<keyword evidence="7" id="KW-0408">Iron</keyword>
<feature type="compositionally biased region" description="Low complexity" evidence="12">
    <location>
        <begin position="1"/>
        <end position="23"/>
    </location>
</feature>
<dbReference type="InterPro" id="IPR003780">
    <property type="entry name" value="COX15/CtaA_fam"/>
</dbReference>
<feature type="transmembrane region" description="Helical" evidence="13">
    <location>
        <begin position="107"/>
        <end position="126"/>
    </location>
</feature>
<keyword evidence="9 13" id="KW-0472">Membrane</keyword>
<evidence type="ECO:0000256" key="10">
    <source>
        <dbReference type="ARBA" id="ARBA00023157"/>
    </source>
</evidence>
<reference evidence="14" key="1">
    <citation type="journal article" date="2021" name="PeerJ">
        <title>Extensive microbial diversity within the chicken gut microbiome revealed by metagenomics and culture.</title>
        <authorList>
            <person name="Gilroy R."/>
            <person name="Ravi A."/>
            <person name="Getino M."/>
            <person name="Pursley I."/>
            <person name="Horton D.L."/>
            <person name="Alikhan N.F."/>
            <person name="Baker D."/>
            <person name="Gharbi K."/>
            <person name="Hall N."/>
            <person name="Watson M."/>
            <person name="Adriaenssens E.M."/>
            <person name="Foster-Nyarko E."/>
            <person name="Jarju S."/>
            <person name="Secka A."/>
            <person name="Antonio M."/>
            <person name="Oren A."/>
            <person name="Chaudhuri R.R."/>
            <person name="La Ragione R."/>
            <person name="Hildebrand F."/>
            <person name="Pallen M.J."/>
        </authorList>
    </citation>
    <scope>NUCLEOTIDE SEQUENCE</scope>
    <source>
        <strain evidence="14">ChiHejej3B27-3195</strain>
    </source>
</reference>
<proteinExistence type="predicted"/>
<keyword evidence="2" id="KW-1003">Cell membrane</keyword>
<gene>
    <name evidence="14" type="ORF">H9871_10350</name>
</gene>
<feature type="transmembrane region" description="Helical" evidence="13">
    <location>
        <begin position="50"/>
        <end position="73"/>
    </location>
</feature>
<protein>
    <submittedName>
        <fullName evidence="14">COX15/CtaA family protein</fullName>
    </submittedName>
</protein>
<evidence type="ECO:0000313" key="14">
    <source>
        <dbReference type="EMBL" id="HIX00529.1"/>
    </source>
</evidence>
<keyword evidence="8" id="KW-0350">Heme biosynthesis</keyword>
<comment type="caution">
    <text evidence="14">The sequence shown here is derived from an EMBL/GenBank/DDBJ whole genome shotgun (WGS) entry which is preliminary data.</text>
</comment>
<organism evidence="14 15">
    <name type="scientific">Candidatus Nesterenkonia stercoripullorum</name>
    <dbReference type="NCBI Taxonomy" id="2838701"/>
    <lineage>
        <taxon>Bacteria</taxon>
        <taxon>Bacillati</taxon>
        <taxon>Actinomycetota</taxon>
        <taxon>Actinomycetes</taxon>
        <taxon>Micrococcales</taxon>
        <taxon>Micrococcaceae</taxon>
        <taxon>Nesterenkonia</taxon>
    </lineage>
</organism>
<dbReference type="EMBL" id="DXGD01000380">
    <property type="protein sequence ID" value="HIX00529.1"/>
    <property type="molecule type" value="Genomic_DNA"/>
</dbReference>
<evidence type="ECO:0000256" key="2">
    <source>
        <dbReference type="ARBA" id="ARBA00022475"/>
    </source>
</evidence>
<keyword evidence="4" id="KW-0479">Metal-binding</keyword>
<evidence type="ECO:0000256" key="7">
    <source>
        <dbReference type="ARBA" id="ARBA00023004"/>
    </source>
</evidence>
<keyword evidence="5 13" id="KW-1133">Transmembrane helix</keyword>
<evidence type="ECO:0000256" key="11">
    <source>
        <dbReference type="ARBA" id="ARBA00023444"/>
    </source>
</evidence>
<dbReference type="InterPro" id="IPR050450">
    <property type="entry name" value="COX15/CtaA_HemeA_synthase"/>
</dbReference>
<dbReference type="GO" id="GO:0046872">
    <property type="term" value="F:metal ion binding"/>
    <property type="evidence" value="ECO:0007669"/>
    <property type="project" value="UniProtKB-KW"/>
</dbReference>
<dbReference type="GO" id="GO:0006784">
    <property type="term" value="P:heme A biosynthetic process"/>
    <property type="evidence" value="ECO:0007669"/>
    <property type="project" value="InterPro"/>
</dbReference>
<dbReference type="PANTHER" id="PTHR35457">
    <property type="entry name" value="HEME A SYNTHASE"/>
    <property type="match status" value="1"/>
</dbReference>
<feature type="region of interest" description="Disordered" evidence="12">
    <location>
        <begin position="1"/>
        <end position="24"/>
    </location>
</feature>
<evidence type="ECO:0000256" key="13">
    <source>
        <dbReference type="SAM" id="Phobius"/>
    </source>
</evidence>
<keyword evidence="6" id="KW-0560">Oxidoreductase</keyword>
<evidence type="ECO:0000256" key="6">
    <source>
        <dbReference type="ARBA" id="ARBA00023002"/>
    </source>
</evidence>
<keyword evidence="10" id="KW-1015">Disulfide bond</keyword>
<dbReference type="GO" id="GO:0016491">
    <property type="term" value="F:oxidoreductase activity"/>
    <property type="evidence" value="ECO:0007669"/>
    <property type="project" value="UniProtKB-KW"/>
</dbReference>
<evidence type="ECO:0000256" key="4">
    <source>
        <dbReference type="ARBA" id="ARBA00022723"/>
    </source>
</evidence>
<feature type="transmembrane region" description="Helical" evidence="13">
    <location>
        <begin position="162"/>
        <end position="183"/>
    </location>
</feature>
<comment type="subcellular location">
    <subcellularLocation>
        <location evidence="1">Membrane</location>
        <topology evidence="1">Multi-pass membrane protein</topology>
    </subcellularLocation>
</comment>
<evidence type="ECO:0000256" key="5">
    <source>
        <dbReference type="ARBA" id="ARBA00022989"/>
    </source>
</evidence>
<dbReference type="Proteomes" id="UP000824151">
    <property type="component" value="Unassembled WGS sequence"/>
</dbReference>
<name>A0A9D1UU94_9MICC</name>
<reference evidence="14" key="2">
    <citation type="submission" date="2021-04" db="EMBL/GenBank/DDBJ databases">
        <authorList>
            <person name="Gilroy R."/>
        </authorList>
    </citation>
    <scope>NUCLEOTIDE SEQUENCE</scope>
    <source>
        <strain evidence="14">ChiHejej3B27-3195</strain>
    </source>
</reference>
<feature type="transmembrane region" description="Helical" evidence="13">
    <location>
        <begin position="258"/>
        <end position="280"/>
    </location>
</feature>
<sequence length="364" mass="38508">MNDPAPHTPASGPAASGSTASAPRQKGPLGRLLGSFYAALPTRITGLTRAVAIATLFANIGIILTGGAVRLTASGLGCPEWPRCTPESWVATQEMGINGAIEFGNRLLTYVLVIICAALFFAVVRLRRTHKPLLVMSVLILAGIPAQAAIGGITVLTNLNPWVVGLHFLVSAGLVMLSTMVLTRVTAELRHHRQNLEGEASSQGASLVDGETDSLSRSLATIALGATWFAVVLGTVVTGTGPHAGDPGSPRHDFNPELVTRLHVVPVYILCAAAILLLLRQIRLRASGRQRRAAWLLLAVILLQGGIGYAQHLTGLPILLVWLHMLGSALLMLSATMVFDRYCSSYRTRGVDGVLAENPVPHTT</sequence>
<dbReference type="GO" id="GO:0016020">
    <property type="term" value="C:membrane"/>
    <property type="evidence" value="ECO:0007669"/>
    <property type="project" value="UniProtKB-SubCell"/>
</dbReference>
<evidence type="ECO:0000256" key="9">
    <source>
        <dbReference type="ARBA" id="ARBA00023136"/>
    </source>
</evidence>
<feature type="transmembrane region" description="Helical" evidence="13">
    <location>
        <begin position="133"/>
        <end position="156"/>
    </location>
</feature>
<feature type="transmembrane region" description="Helical" evidence="13">
    <location>
        <begin position="316"/>
        <end position="339"/>
    </location>
</feature>
<dbReference type="PANTHER" id="PTHR35457:SF1">
    <property type="entry name" value="HEME A SYNTHASE"/>
    <property type="match status" value="1"/>
</dbReference>
<evidence type="ECO:0000313" key="15">
    <source>
        <dbReference type="Proteomes" id="UP000824151"/>
    </source>
</evidence>
<evidence type="ECO:0000256" key="8">
    <source>
        <dbReference type="ARBA" id="ARBA00023133"/>
    </source>
</evidence>
<evidence type="ECO:0000256" key="12">
    <source>
        <dbReference type="SAM" id="MobiDB-lite"/>
    </source>
</evidence>